<dbReference type="GO" id="GO:0003985">
    <property type="term" value="F:acetyl-CoA C-acetyltransferase activity"/>
    <property type="evidence" value="ECO:0007669"/>
    <property type="project" value="UniProtKB-EC"/>
</dbReference>
<dbReference type="PROSITE" id="PS00737">
    <property type="entry name" value="THIOLASE_2"/>
    <property type="match status" value="1"/>
</dbReference>
<dbReference type="EMBL" id="JADBEL010000012">
    <property type="protein sequence ID" value="MBE1555306.1"/>
    <property type="molecule type" value="Genomic_DNA"/>
</dbReference>
<evidence type="ECO:0000256" key="1">
    <source>
        <dbReference type="ARBA" id="ARBA00010982"/>
    </source>
</evidence>
<dbReference type="Gene3D" id="3.40.47.10">
    <property type="match status" value="1"/>
</dbReference>
<dbReference type="InterPro" id="IPR020617">
    <property type="entry name" value="Thiolase_C"/>
</dbReference>
<evidence type="ECO:0000256" key="5">
    <source>
        <dbReference type="ARBA" id="ARBA00030755"/>
    </source>
</evidence>
<evidence type="ECO:0000256" key="2">
    <source>
        <dbReference type="ARBA" id="ARBA00012705"/>
    </source>
</evidence>
<evidence type="ECO:0000256" key="6">
    <source>
        <dbReference type="PIRSR" id="PIRSR000429-1"/>
    </source>
</evidence>
<dbReference type="CDD" id="cd00751">
    <property type="entry name" value="thiolase"/>
    <property type="match status" value="1"/>
</dbReference>
<dbReference type="InterPro" id="IPR002155">
    <property type="entry name" value="Thiolase"/>
</dbReference>
<protein>
    <recommendedName>
        <fullName evidence="2">acetyl-CoA C-acetyltransferase</fullName>
        <ecNumber evidence="2">2.3.1.9</ecNumber>
    </recommendedName>
    <alternativeName>
        <fullName evidence="5">Acetoacetyl-CoA thiolase</fullName>
    </alternativeName>
</protein>
<feature type="domain" description="Thiolase N-terminal" evidence="8">
    <location>
        <begin position="4"/>
        <end position="268"/>
    </location>
</feature>
<dbReference type="InterPro" id="IPR020613">
    <property type="entry name" value="Thiolase_CS"/>
</dbReference>
<dbReference type="InterPro" id="IPR020616">
    <property type="entry name" value="Thiolase_N"/>
</dbReference>
<sequence length="407" mass="43941">MKEVVIVDAVRTPFGRYKGALKSIRPDDLGAVVIKALLERNPNLLPEQIEEVVFGNANQAGEDNRNVARMSALLAGLPIEVGGTTINRLCGSGLDAVMYASRAIMAGEGDIFIAGGTESMSRAPFVMGKPEADFPRGDMKLYDTTIGWRFTNKRLEEMYGSDTMPKTAENVAERFNITREEQDAFALESQRRAKVALEQNAFKNEIIPVVYKDRKGNEIIVDTDEHPRPDTTIESLSKLRPIFEGGTVTAGNASGVNDGAAALLIMSAEKAKELNLKPLAKYVTGASAGLEPAVMGLGPIYASRKAMDRAGLTVEDIGLVELNEAFASQSIECIRQLKLNQEKVNVNGGAISFGHPLGASGARILTTLIYEMNKRDIKYGLATMCIGVGQGIATIVEKVTEQSSKKN</sequence>
<evidence type="ECO:0000256" key="4">
    <source>
        <dbReference type="ARBA" id="ARBA00023315"/>
    </source>
</evidence>
<dbReference type="FunFam" id="3.40.47.10:FF:000010">
    <property type="entry name" value="Acetyl-CoA acetyltransferase (Thiolase)"/>
    <property type="match status" value="1"/>
</dbReference>
<evidence type="ECO:0000313" key="10">
    <source>
        <dbReference type="EMBL" id="MBE1555306.1"/>
    </source>
</evidence>
<dbReference type="Proteomes" id="UP000658225">
    <property type="component" value="Unassembled WGS sequence"/>
</dbReference>
<dbReference type="NCBIfam" id="TIGR01930">
    <property type="entry name" value="AcCoA-C-Actrans"/>
    <property type="match status" value="1"/>
</dbReference>
<keyword evidence="11" id="KW-1185">Reference proteome</keyword>
<dbReference type="RefSeq" id="WP_192599039.1">
    <property type="nucleotide sequence ID" value="NZ_JADBEL010000012.1"/>
</dbReference>
<evidence type="ECO:0000313" key="11">
    <source>
        <dbReference type="Proteomes" id="UP000658225"/>
    </source>
</evidence>
<proteinExistence type="inferred from homology"/>
<feature type="domain" description="Thiolase C-terminal" evidence="9">
    <location>
        <begin position="276"/>
        <end position="398"/>
    </location>
</feature>
<evidence type="ECO:0000256" key="7">
    <source>
        <dbReference type="RuleBase" id="RU003557"/>
    </source>
</evidence>
<evidence type="ECO:0000259" key="9">
    <source>
        <dbReference type="Pfam" id="PF02803"/>
    </source>
</evidence>
<accession>A0A927MK11</accession>
<dbReference type="PANTHER" id="PTHR18919">
    <property type="entry name" value="ACETYL-COA C-ACYLTRANSFERASE"/>
    <property type="match status" value="1"/>
</dbReference>
<dbReference type="Pfam" id="PF02803">
    <property type="entry name" value="Thiolase_C"/>
    <property type="match status" value="1"/>
</dbReference>
<keyword evidence="4 7" id="KW-0012">Acyltransferase</keyword>
<evidence type="ECO:0000256" key="3">
    <source>
        <dbReference type="ARBA" id="ARBA00022679"/>
    </source>
</evidence>
<dbReference type="PIRSF" id="PIRSF000429">
    <property type="entry name" value="Ac-CoA_Ac_transf"/>
    <property type="match status" value="1"/>
</dbReference>
<dbReference type="InterPro" id="IPR020610">
    <property type="entry name" value="Thiolase_AS"/>
</dbReference>
<dbReference type="PROSITE" id="PS00098">
    <property type="entry name" value="THIOLASE_1"/>
    <property type="match status" value="1"/>
</dbReference>
<organism evidence="10 11">
    <name type="scientific">Sporosarcina limicola</name>
    <dbReference type="NCBI Taxonomy" id="34101"/>
    <lineage>
        <taxon>Bacteria</taxon>
        <taxon>Bacillati</taxon>
        <taxon>Bacillota</taxon>
        <taxon>Bacilli</taxon>
        <taxon>Bacillales</taxon>
        <taxon>Caryophanaceae</taxon>
        <taxon>Sporosarcina</taxon>
    </lineage>
</organism>
<feature type="active site" description="Proton acceptor" evidence="6">
    <location>
        <position position="385"/>
    </location>
</feature>
<keyword evidence="3 7" id="KW-0808">Transferase</keyword>
<gene>
    <name evidence="10" type="ORF">H4683_002411</name>
</gene>
<comment type="caution">
    <text evidence="10">The sequence shown here is derived from an EMBL/GenBank/DDBJ whole genome shotgun (WGS) entry which is preliminary data.</text>
</comment>
<dbReference type="InterPro" id="IPR020615">
    <property type="entry name" value="Thiolase_acyl_enz_int_AS"/>
</dbReference>
<dbReference type="PROSITE" id="PS00099">
    <property type="entry name" value="THIOLASE_3"/>
    <property type="match status" value="1"/>
</dbReference>
<name>A0A927MK11_9BACL</name>
<reference evidence="10" key="1">
    <citation type="submission" date="2020-10" db="EMBL/GenBank/DDBJ databases">
        <title>Genomic Encyclopedia of Type Strains, Phase IV (KMG-IV): sequencing the most valuable type-strain genomes for metagenomic binning, comparative biology and taxonomic classification.</title>
        <authorList>
            <person name="Goeker M."/>
        </authorList>
    </citation>
    <scope>NUCLEOTIDE SEQUENCE</scope>
    <source>
        <strain evidence="10">DSM 13886</strain>
    </source>
</reference>
<feature type="active site" description="Acyl-thioester intermediate" evidence="6">
    <location>
        <position position="90"/>
    </location>
</feature>
<comment type="similarity">
    <text evidence="1 7">Belongs to the thiolase-like superfamily. Thiolase family.</text>
</comment>
<dbReference type="InterPro" id="IPR016039">
    <property type="entry name" value="Thiolase-like"/>
</dbReference>
<feature type="active site" description="Proton acceptor" evidence="6">
    <location>
        <position position="355"/>
    </location>
</feature>
<dbReference type="AlphaFoldDB" id="A0A927MK11"/>
<dbReference type="EC" id="2.3.1.9" evidence="2"/>
<dbReference type="PANTHER" id="PTHR18919:SF107">
    <property type="entry name" value="ACETYL-COA ACETYLTRANSFERASE, CYTOSOLIC"/>
    <property type="match status" value="1"/>
</dbReference>
<dbReference type="Pfam" id="PF00108">
    <property type="entry name" value="Thiolase_N"/>
    <property type="match status" value="1"/>
</dbReference>
<dbReference type="SUPFAM" id="SSF53901">
    <property type="entry name" value="Thiolase-like"/>
    <property type="match status" value="2"/>
</dbReference>
<evidence type="ECO:0000259" key="8">
    <source>
        <dbReference type="Pfam" id="PF00108"/>
    </source>
</evidence>